<feature type="transmembrane region" description="Helical" evidence="2">
    <location>
        <begin position="51"/>
        <end position="75"/>
    </location>
</feature>
<name>A0A1C4YYP8_9ACTN</name>
<dbReference type="EMBL" id="FMCS01000010">
    <property type="protein sequence ID" value="SCF25863.1"/>
    <property type="molecule type" value="Genomic_DNA"/>
</dbReference>
<keyword evidence="2" id="KW-1133">Transmembrane helix</keyword>
<keyword evidence="4" id="KW-1185">Reference proteome</keyword>
<keyword evidence="2" id="KW-0472">Membrane</keyword>
<dbReference type="Proteomes" id="UP000199629">
    <property type="component" value="Unassembled WGS sequence"/>
</dbReference>
<feature type="region of interest" description="Disordered" evidence="1">
    <location>
        <begin position="77"/>
        <end position="102"/>
    </location>
</feature>
<sequence length="102" mass="10442">MEQAVIAALLLVGLVIGAGVGASYARAQRGWKDYQTIRTSVPGARRTAWVAIRAVVTKIGVIALLLVGAAAYAAAGSDHERADPAPTPTPTVTATPGHRAGR</sequence>
<reference evidence="4" key="1">
    <citation type="submission" date="2016-06" db="EMBL/GenBank/DDBJ databases">
        <authorList>
            <person name="Varghese N."/>
            <person name="Submissions Spin"/>
        </authorList>
    </citation>
    <scope>NUCLEOTIDE SEQUENCE [LARGE SCALE GENOMIC DNA]</scope>
    <source>
        <strain evidence="4">DSM 45246</strain>
    </source>
</reference>
<keyword evidence="2" id="KW-0812">Transmembrane</keyword>
<proteinExistence type="predicted"/>
<evidence type="ECO:0000313" key="4">
    <source>
        <dbReference type="Proteomes" id="UP000199629"/>
    </source>
</evidence>
<evidence type="ECO:0000256" key="2">
    <source>
        <dbReference type="SAM" id="Phobius"/>
    </source>
</evidence>
<gene>
    <name evidence="3" type="ORF">GA0070214_110212</name>
</gene>
<evidence type="ECO:0000256" key="1">
    <source>
        <dbReference type="SAM" id="MobiDB-lite"/>
    </source>
</evidence>
<dbReference type="RefSeq" id="WP_091268848.1">
    <property type="nucleotide sequence ID" value="NZ_FMCS01000010.1"/>
</dbReference>
<protein>
    <submittedName>
        <fullName evidence="3">Uncharacterized protein</fullName>
    </submittedName>
</protein>
<evidence type="ECO:0000313" key="3">
    <source>
        <dbReference type="EMBL" id="SCF25863.1"/>
    </source>
</evidence>
<accession>A0A1C4YYP8</accession>
<dbReference type="AlphaFoldDB" id="A0A1C4YYP8"/>
<organism evidence="3 4">
    <name type="scientific">Micromonospora chaiyaphumensis</name>
    <dbReference type="NCBI Taxonomy" id="307119"/>
    <lineage>
        <taxon>Bacteria</taxon>
        <taxon>Bacillati</taxon>
        <taxon>Actinomycetota</taxon>
        <taxon>Actinomycetes</taxon>
        <taxon>Micromonosporales</taxon>
        <taxon>Micromonosporaceae</taxon>
        <taxon>Micromonospora</taxon>
    </lineage>
</organism>